<sequence>MRTMMDCAWMLDGATKDRAYALSLASRCGWMLLAYMPTCMIENDENMNMHGLESTPHSKFHELPKIESIRWITEPIRFHPVFKLIAQNALIINSSSSESILKRRNM</sequence>
<name>A0ABU6WN67_9FABA</name>
<reference evidence="1 2" key="1">
    <citation type="journal article" date="2023" name="Plants (Basel)">
        <title>Bridging the Gap: Combining Genomics and Transcriptomics Approaches to Understand Stylosanthes scabra, an Orphan Legume from the Brazilian Caatinga.</title>
        <authorList>
            <person name="Ferreira-Neto J.R.C."/>
            <person name="da Silva M.D."/>
            <person name="Binneck E."/>
            <person name="de Melo N.F."/>
            <person name="da Silva R.H."/>
            <person name="de Melo A.L.T.M."/>
            <person name="Pandolfi V."/>
            <person name="Bustamante F.O."/>
            <person name="Brasileiro-Vidal A.C."/>
            <person name="Benko-Iseppon A.M."/>
        </authorList>
    </citation>
    <scope>NUCLEOTIDE SEQUENCE [LARGE SCALE GENOMIC DNA]</scope>
    <source>
        <tissue evidence="1">Leaves</tissue>
    </source>
</reference>
<organism evidence="1 2">
    <name type="scientific">Stylosanthes scabra</name>
    <dbReference type="NCBI Taxonomy" id="79078"/>
    <lineage>
        <taxon>Eukaryota</taxon>
        <taxon>Viridiplantae</taxon>
        <taxon>Streptophyta</taxon>
        <taxon>Embryophyta</taxon>
        <taxon>Tracheophyta</taxon>
        <taxon>Spermatophyta</taxon>
        <taxon>Magnoliopsida</taxon>
        <taxon>eudicotyledons</taxon>
        <taxon>Gunneridae</taxon>
        <taxon>Pentapetalae</taxon>
        <taxon>rosids</taxon>
        <taxon>fabids</taxon>
        <taxon>Fabales</taxon>
        <taxon>Fabaceae</taxon>
        <taxon>Papilionoideae</taxon>
        <taxon>50 kb inversion clade</taxon>
        <taxon>dalbergioids sensu lato</taxon>
        <taxon>Dalbergieae</taxon>
        <taxon>Pterocarpus clade</taxon>
        <taxon>Stylosanthes</taxon>
    </lineage>
</organism>
<keyword evidence="2" id="KW-1185">Reference proteome</keyword>
<gene>
    <name evidence="1" type="ORF">PIB30_075171</name>
</gene>
<accession>A0ABU6WN67</accession>
<feature type="non-terminal residue" evidence="1">
    <location>
        <position position="106"/>
    </location>
</feature>
<evidence type="ECO:0000313" key="2">
    <source>
        <dbReference type="Proteomes" id="UP001341840"/>
    </source>
</evidence>
<proteinExistence type="predicted"/>
<dbReference type="EMBL" id="JASCZI010182194">
    <property type="protein sequence ID" value="MED6187306.1"/>
    <property type="molecule type" value="Genomic_DNA"/>
</dbReference>
<evidence type="ECO:0000313" key="1">
    <source>
        <dbReference type="EMBL" id="MED6187306.1"/>
    </source>
</evidence>
<comment type="caution">
    <text evidence="1">The sequence shown here is derived from an EMBL/GenBank/DDBJ whole genome shotgun (WGS) entry which is preliminary data.</text>
</comment>
<protein>
    <submittedName>
        <fullName evidence="1">Uncharacterized protein</fullName>
    </submittedName>
</protein>
<dbReference type="Proteomes" id="UP001341840">
    <property type="component" value="Unassembled WGS sequence"/>
</dbReference>